<dbReference type="EMBL" id="SPQZ01000006">
    <property type="protein sequence ID" value="TFV95288.1"/>
    <property type="molecule type" value="Genomic_DNA"/>
</dbReference>
<keyword evidence="2" id="KW-1185">Reference proteome</keyword>
<dbReference type="RefSeq" id="WP_135121234.1">
    <property type="nucleotide sequence ID" value="NZ_SPQZ01000006.1"/>
</dbReference>
<proteinExistence type="predicted"/>
<organism evidence="1 2">
    <name type="scientific">Orlajensenia leifsoniae</name>
    <dbReference type="NCBI Taxonomy" id="2561933"/>
    <lineage>
        <taxon>Bacteria</taxon>
        <taxon>Bacillati</taxon>
        <taxon>Actinomycetota</taxon>
        <taxon>Actinomycetes</taxon>
        <taxon>Micrococcales</taxon>
        <taxon>Microbacteriaceae</taxon>
        <taxon>Orlajensenia</taxon>
    </lineage>
</organism>
<evidence type="ECO:0000313" key="1">
    <source>
        <dbReference type="EMBL" id="TFV95288.1"/>
    </source>
</evidence>
<dbReference type="AlphaFoldDB" id="A0A4Y9QU47"/>
<reference evidence="1 2" key="1">
    <citation type="journal article" date="2018" name="J. Microbiol.">
        <title>Leifsonia flava sp. nov., a novel actinobacterium isolated from the rhizosphere of Aquilegia viridiflora.</title>
        <authorList>
            <person name="Cai Y."/>
            <person name="Tao W.Z."/>
            <person name="Ma Y.J."/>
            <person name="Cheng J."/>
            <person name="Zhang M.Y."/>
            <person name="Zhang Y.X."/>
        </authorList>
    </citation>
    <scope>NUCLEOTIDE SEQUENCE [LARGE SCALE GENOMIC DNA]</scope>
    <source>
        <strain evidence="1 2">SYP-B2174</strain>
    </source>
</reference>
<dbReference type="Gene3D" id="1.25.10.10">
    <property type="entry name" value="Leucine-rich Repeat Variant"/>
    <property type="match status" value="1"/>
</dbReference>
<evidence type="ECO:0008006" key="3">
    <source>
        <dbReference type="Google" id="ProtNLM"/>
    </source>
</evidence>
<dbReference type="InterPro" id="IPR016024">
    <property type="entry name" value="ARM-type_fold"/>
</dbReference>
<accession>A0A4Y9QU47</accession>
<evidence type="ECO:0000313" key="2">
    <source>
        <dbReference type="Proteomes" id="UP000298127"/>
    </source>
</evidence>
<name>A0A4Y9QU47_9MICO</name>
<protein>
    <recommendedName>
        <fullName evidence="3">HEAT repeat domain-containing protein</fullName>
    </recommendedName>
</protein>
<sequence length="200" mass="22373">MTGDAPPLFADEHGSLIDDLNAVGYPIRRIDELKAWRYVDAVPVLIDWLTRLDGIEQEVVIRALTVPWAKPLALEPMLAVFSSMSPDESGKRWAAGNALDVLWSDSHFDDLARIAVDVGYGESRQMVVYGMRKSKDPRAVDLLIELLDDDDVVAHAISALVRLRAGKARRKLKQLLDHPRPYIRKEAQKALDRIPAAGRD</sequence>
<comment type="caution">
    <text evidence="1">The sequence shown here is derived from an EMBL/GenBank/DDBJ whole genome shotgun (WGS) entry which is preliminary data.</text>
</comment>
<dbReference type="InterPro" id="IPR004155">
    <property type="entry name" value="PBS_lyase_HEAT"/>
</dbReference>
<dbReference type="Pfam" id="PF03130">
    <property type="entry name" value="HEAT_PBS"/>
    <property type="match status" value="1"/>
</dbReference>
<dbReference type="SUPFAM" id="SSF48371">
    <property type="entry name" value="ARM repeat"/>
    <property type="match status" value="1"/>
</dbReference>
<gene>
    <name evidence="1" type="ORF">E4M00_14640</name>
</gene>
<dbReference type="InterPro" id="IPR011989">
    <property type="entry name" value="ARM-like"/>
</dbReference>
<dbReference type="Proteomes" id="UP000298127">
    <property type="component" value="Unassembled WGS sequence"/>
</dbReference>